<dbReference type="InterPro" id="IPR002698">
    <property type="entry name" value="FTHF_cligase"/>
</dbReference>
<evidence type="ECO:0000256" key="2">
    <source>
        <dbReference type="ARBA" id="ARBA00022741"/>
    </source>
</evidence>
<dbReference type="PIRSF" id="PIRSF006806">
    <property type="entry name" value="FTHF_cligase"/>
    <property type="match status" value="1"/>
</dbReference>
<evidence type="ECO:0000313" key="7">
    <source>
        <dbReference type="Proteomes" id="UP000521748"/>
    </source>
</evidence>
<dbReference type="GO" id="GO:0030272">
    <property type="term" value="F:5-formyltetrahydrofolate cyclo-ligase activity"/>
    <property type="evidence" value="ECO:0007669"/>
    <property type="project" value="UniProtKB-EC"/>
</dbReference>
<dbReference type="NCBIfam" id="TIGR02727">
    <property type="entry name" value="MTHFS_bact"/>
    <property type="match status" value="1"/>
</dbReference>
<feature type="binding site" evidence="4">
    <location>
        <position position="12"/>
    </location>
    <ligand>
        <name>substrate</name>
    </ligand>
</feature>
<comment type="caution">
    <text evidence="6">The sequence shown here is derived from an EMBL/GenBank/DDBJ whole genome shotgun (WGS) entry which is preliminary data.</text>
</comment>
<dbReference type="Proteomes" id="UP000521748">
    <property type="component" value="Unassembled WGS sequence"/>
</dbReference>
<dbReference type="PANTHER" id="PTHR23407">
    <property type="entry name" value="ATPASE INHIBITOR/5-FORMYLTETRAHYDROFOLATE CYCLO-LIGASE"/>
    <property type="match status" value="1"/>
</dbReference>
<dbReference type="EC" id="6.3.3.2" evidence="5"/>
<proteinExistence type="inferred from homology"/>
<evidence type="ECO:0000256" key="5">
    <source>
        <dbReference type="RuleBase" id="RU361279"/>
    </source>
</evidence>
<organism evidence="6 7">
    <name type="scientific">Psychromicrobium silvestre</name>
    <dbReference type="NCBI Taxonomy" id="1645614"/>
    <lineage>
        <taxon>Bacteria</taxon>
        <taxon>Bacillati</taxon>
        <taxon>Actinomycetota</taxon>
        <taxon>Actinomycetes</taxon>
        <taxon>Micrococcales</taxon>
        <taxon>Micrococcaceae</taxon>
        <taxon>Psychromicrobium</taxon>
    </lineage>
</organism>
<dbReference type="SUPFAM" id="SSF100950">
    <property type="entry name" value="NagB/RpiA/CoA transferase-like"/>
    <property type="match status" value="1"/>
</dbReference>
<dbReference type="Pfam" id="PF01812">
    <property type="entry name" value="5-FTHF_cyc-lig"/>
    <property type="match status" value="1"/>
</dbReference>
<comment type="similarity">
    <text evidence="1 5">Belongs to the 5-formyltetrahydrofolate cyclo-ligase family.</text>
</comment>
<dbReference type="GO" id="GO:0005524">
    <property type="term" value="F:ATP binding"/>
    <property type="evidence" value="ECO:0007669"/>
    <property type="project" value="UniProtKB-KW"/>
</dbReference>
<evidence type="ECO:0000256" key="1">
    <source>
        <dbReference type="ARBA" id="ARBA00010638"/>
    </source>
</evidence>
<protein>
    <recommendedName>
        <fullName evidence="5">5-formyltetrahydrofolate cyclo-ligase</fullName>
        <ecNumber evidence="5">6.3.3.2</ecNumber>
    </recommendedName>
</protein>
<name>A0A7Y9LTA0_9MICC</name>
<dbReference type="InterPro" id="IPR024185">
    <property type="entry name" value="FTHF_cligase-like_sf"/>
</dbReference>
<accession>A0A7Y9LTA0</accession>
<keyword evidence="3 4" id="KW-0067">ATP-binding</keyword>
<evidence type="ECO:0000256" key="4">
    <source>
        <dbReference type="PIRSR" id="PIRSR006806-1"/>
    </source>
</evidence>
<dbReference type="EMBL" id="JACBYQ010000001">
    <property type="protein sequence ID" value="NYE95177.1"/>
    <property type="molecule type" value="Genomic_DNA"/>
</dbReference>
<comment type="catalytic activity">
    <reaction evidence="5">
        <text>(6S)-5-formyl-5,6,7,8-tetrahydrofolate + ATP = (6R)-5,10-methenyltetrahydrofolate + ADP + phosphate</text>
        <dbReference type="Rhea" id="RHEA:10488"/>
        <dbReference type="ChEBI" id="CHEBI:30616"/>
        <dbReference type="ChEBI" id="CHEBI:43474"/>
        <dbReference type="ChEBI" id="CHEBI:57455"/>
        <dbReference type="ChEBI" id="CHEBI:57457"/>
        <dbReference type="ChEBI" id="CHEBI:456216"/>
        <dbReference type="EC" id="6.3.3.2"/>
    </reaction>
</comment>
<keyword evidence="6" id="KW-0436">Ligase</keyword>
<keyword evidence="7" id="KW-1185">Reference proteome</keyword>
<dbReference type="GO" id="GO:0046872">
    <property type="term" value="F:metal ion binding"/>
    <property type="evidence" value="ECO:0007669"/>
    <property type="project" value="UniProtKB-KW"/>
</dbReference>
<feature type="binding site" evidence="4">
    <location>
        <begin position="96"/>
        <end position="104"/>
    </location>
    <ligand>
        <name>ATP</name>
        <dbReference type="ChEBI" id="CHEBI:30616"/>
    </ligand>
</feature>
<sequence>MPLEKSGVAGYLPSGSEPAVLKLLTVLSQNGHPIYLPVCQADFRLAWTRWFPGVELRRSSYAPVLEPVGELHDVQLMNSIGLLLIPALAVDARGVRMGQGGGYYDRFLATLSELDEAPVLAAVVYSTEVLAAGAVASDTWDQAVDYALTPEFFQDLRC</sequence>
<reference evidence="6 7" key="1">
    <citation type="submission" date="2020-07" db="EMBL/GenBank/DDBJ databases">
        <title>Sequencing the genomes of 1000 actinobacteria strains.</title>
        <authorList>
            <person name="Klenk H.-P."/>
        </authorList>
    </citation>
    <scope>NUCLEOTIDE SEQUENCE [LARGE SCALE GENOMIC DNA]</scope>
    <source>
        <strain evidence="6 7">DSM 102047</strain>
    </source>
</reference>
<dbReference type="PANTHER" id="PTHR23407:SF1">
    <property type="entry name" value="5-FORMYLTETRAHYDROFOLATE CYCLO-LIGASE"/>
    <property type="match status" value="1"/>
</dbReference>
<gene>
    <name evidence="6" type="ORF">FHU41_001398</name>
</gene>
<evidence type="ECO:0000313" key="6">
    <source>
        <dbReference type="EMBL" id="NYE95177.1"/>
    </source>
</evidence>
<keyword evidence="5" id="KW-0460">Magnesium</keyword>
<dbReference type="GO" id="GO:0009396">
    <property type="term" value="P:folic acid-containing compound biosynthetic process"/>
    <property type="evidence" value="ECO:0007669"/>
    <property type="project" value="TreeGrafter"/>
</dbReference>
<evidence type="ECO:0000256" key="3">
    <source>
        <dbReference type="ARBA" id="ARBA00022840"/>
    </source>
</evidence>
<comment type="cofactor">
    <cofactor evidence="5">
        <name>Mg(2+)</name>
        <dbReference type="ChEBI" id="CHEBI:18420"/>
    </cofactor>
</comment>
<dbReference type="GO" id="GO:0035999">
    <property type="term" value="P:tetrahydrofolate interconversion"/>
    <property type="evidence" value="ECO:0007669"/>
    <property type="project" value="TreeGrafter"/>
</dbReference>
<dbReference type="InterPro" id="IPR037171">
    <property type="entry name" value="NagB/RpiA_transferase-like"/>
</dbReference>
<keyword evidence="5" id="KW-0479">Metal-binding</keyword>
<dbReference type="AlphaFoldDB" id="A0A7Y9LTA0"/>
<keyword evidence="2 4" id="KW-0547">Nucleotide-binding</keyword>
<dbReference type="Gene3D" id="3.40.50.10420">
    <property type="entry name" value="NagB/RpiA/CoA transferase-like"/>
    <property type="match status" value="1"/>
</dbReference>
<feature type="binding site" evidence="4">
    <location>
        <position position="17"/>
    </location>
    <ligand>
        <name>substrate</name>
    </ligand>
</feature>